<dbReference type="AlphaFoldDB" id="X0VCB5"/>
<dbReference type="InterPro" id="IPR027417">
    <property type="entry name" value="P-loop_NTPase"/>
</dbReference>
<dbReference type="GO" id="GO:0016887">
    <property type="term" value="F:ATP hydrolysis activity"/>
    <property type="evidence" value="ECO:0007669"/>
    <property type="project" value="TreeGrafter"/>
</dbReference>
<dbReference type="Pfam" id="PF00437">
    <property type="entry name" value="T2SSE"/>
    <property type="match status" value="1"/>
</dbReference>
<keyword evidence="1" id="KW-0547">Nucleotide-binding</keyword>
<proteinExistence type="predicted"/>
<evidence type="ECO:0000259" key="3">
    <source>
        <dbReference type="Pfam" id="PF00437"/>
    </source>
</evidence>
<dbReference type="InterPro" id="IPR001482">
    <property type="entry name" value="T2SS/T4SS_dom"/>
</dbReference>
<dbReference type="PANTHER" id="PTHR30258:SF1">
    <property type="entry name" value="PROTEIN TRANSPORT PROTEIN HOFB HOMOLOG"/>
    <property type="match status" value="1"/>
</dbReference>
<dbReference type="PANTHER" id="PTHR30258">
    <property type="entry name" value="TYPE II SECRETION SYSTEM PROTEIN GSPE-RELATED"/>
    <property type="match status" value="1"/>
</dbReference>
<evidence type="ECO:0000313" key="4">
    <source>
        <dbReference type="EMBL" id="GAG10128.1"/>
    </source>
</evidence>
<dbReference type="Gene3D" id="3.40.50.300">
    <property type="entry name" value="P-loop containing nucleotide triphosphate hydrolases"/>
    <property type="match status" value="1"/>
</dbReference>
<organism evidence="4">
    <name type="scientific">marine sediment metagenome</name>
    <dbReference type="NCBI Taxonomy" id="412755"/>
    <lineage>
        <taxon>unclassified sequences</taxon>
        <taxon>metagenomes</taxon>
        <taxon>ecological metagenomes</taxon>
    </lineage>
</organism>
<accession>X0VCB5</accession>
<name>X0VCB5_9ZZZZ</name>
<evidence type="ECO:0000256" key="1">
    <source>
        <dbReference type="ARBA" id="ARBA00022741"/>
    </source>
</evidence>
<feature type="non-terminal residue" evidence="4">
    <location>
        <position position="1"/>
    </location>
</feature>
<keyword evidence="2" id="KW-0067">ATP-binding</keyword>
<dbReference type="SUPFAM" id="SSF52540">
    <property type="entry name" value="P-loop containing nucleoside triphosphate hydrolases"/>
    <property type="match status" value="1"/>
</dbReference>
<reference evidence="4" key="1">
    <citation type="journal article" date="2014" name="Front. Microbiol.">
        <title>High frequency of phylogenetically diverse reductive dehalogenase-homologous genes in deep subseafloor sedimentary metagenomes.</title>
        <authorList>
            <person name="Kawai M."/>
            <person name="Futagami T."/>
            <person name="Toyoda A."/>
            <person name="Takaki Y."/>
            <person name="Nishi S."/>
            <person name="Hori S."/>
            <person name="Arai W."/>
            <person name="Tsubouchi T."/>
            <person name="Morono Y."/>
            <person name="Uchiyama I."/>
            <person name="Ito T."/>
            <person name="Fujiyama A."/>
            <person name="Inagaki F."/>
            <person name="Takami H."/>
        </authorList>
    </citation>
    <scope>NUCLEOTIDE SEQUENCE</scope>
    <source>
        <strain evidence="4">Expedition CK06-06</strain>
    </source>
</reference>
<dbReference type="GO" id="GO:0005886">
    <property type="term" value="C:plasma membrane"/>
    <property type="evidence" value="ECO:0007669"/>
    <property type="project" value="TreeGrafter"/>
</dbReference>
<sequence>SSVILAQAQRLYRKLCTACKKATTIAKDILETNRIDPVFFDGVKLFTSVGCPRCSNGFKGRGAIMEVLLVNEEIRDGILRGANTGEIRKLAQKNGMMSLKEAGLERVKQGSTSLEAAIEVTGGE</sequence>
<comment type="caution">
    <text evidence="4">The sequence shown here is derived from an EMBL/GenBank/DDBJ whole genome shotgun (WGS) entry which is preliminary data.</text>
</comment>
<dbReference type="EMBL" id="BARS01023315">
    <property type="protein sequence ID" value="GAG10128.1"/>
    <property type="molecule type" value="Genomic_DNA"/>
</dbReference>
<dbReference type="GO" id="GO:0005524">
    <property type="term" value="F:ATP binding"/>
    <property type="evidence" value="ECO:0007669"/>
    <property type="project" value="UniProtKB-KW"/>
</dbReference>
<evidence type="ECO:0000256" key="2">
    <source>
        <dbReference type="ARBA" id="ARBA00022840"/>
    </source>
</evidence>
<feature type="domain" description="Bacterial type II secretion system protein E" evidence="3">
    <location>
        <begin position="1"/>
        <end position="116"/>
    </location>
</feature>
<gene>
    <name evidence="4" type="ORF">S01H1_37135</name>
</gene>
<protein>
    <recommendedName>
        <fullName evidence="3">Bacterial type II secretion system protein E domain-containing protein</fullName>
    </recommendedName>
</protein>